<dbReference type="GO" id="GO:0032543">
    <property type="term" value="P:mitochondrial translation"/>
    <property type="evidence" value="ECO:0007669"/>
    <property type="project" value="TreeGrafter"/>
</dbReference>
<name>A0A835Y944_9CHLO</name>
<dbReference type="InterPro" id="IPR038340">
    <property type="entry name" value="MRP-L47_sf"/>
</dbReference>
<dbReference type="GO" id="GO:0003735">
    <property type="term" value="F:structural constituent of ribosome"/>
    <property type="evidence" value="ECO:0007669"/>
    <property type="project" value="InterPro"/>
</dbReference>
<dbReference type="InterPro" id="IPR010729">
    <property type="entry name" value="Ribosomal_uL29_mit"/>
</dbReference>
<dbReference type="PANTHER" id="PTHR21183">
    <property type="entry name" value="RIBOSOMAL PROTEIN L47, MITOCHONDRIAL-RELATED"/>
    <property type="match status" value="1"/>
</dbReference>
<keyword evidence="5" id="KW-0687">Ribonucleoprotein</keyword>
<evidence type="ECO:0000256" key="5">
    <source>
        <dbReference type="ARBA" id="ARBA00023274"/>
    </source>
</evidence>
<dbReference type="Gene3D" id="6.10.330.20">
    <property type="match status" value="1"/>
</dbReference>
<evidence type="ECO:0000256" key="2">
    <source>
        <dbReference type="ARBA" id="ARBA00009254"/>
    </source>
</evidence>
<comment type="caution">
    <text evidence="7">The sequence shown here is derived from an EMBL/GenBank/DDBJ whole genome shotgun (WGS) entry which is preliminary data.</text>
</comment>
<evidence type="ECO:0000313" key="8">
    <source>
        <dbReference type="Proteomes" id="UP000612055"/>
    </source>
</evidence>
<keyword evidence="8" id="KW-1185">Reference proteome</keyword>
<comment type="subcellular location">
    <subcellularLocation>
        <location evidence="1">Mitochondrion</location>
    </subcellularLocation>
</comment>
<dbReference type="EMBL" id="JAEHOE010000015">
    <property type="protein sequence ID" value="KAG2497272.1"/>
    <property type="molecule type" value="Genomic_DNA"/>
</dbReference>
<organism evidence="7 8">
    <name type="scientific">Edaphochlamys debaryana</name>
    <dbReference type="NCBI Taxonomy" id="47281"/>
    <lineage>
        <taxon>Eukaryota</taxon>
        <taxon>Viridiplantae</taxon>
        <taxon>Chlorophyta</taxon>
        <taxon>core chlorophytes</taxon>
        <taxon>Chlorophyceae</taxon>
        <taxon>CS clade</taxon>
        <taxon>Chlamydomonadales</taxon>
        <taxon>Chlamydomonadales incertae sedis</taxon>
        <taxon>Edaphochlamys</taxon>
    </lineage>
</organism>
<comment type="similarity">
    <text evidence="2">Belongs to the universal ribosomal protein uL29 family.</text>
</comment>
<dbReference type="OrthoDB" id="270763at2759"/>
<proteinExistence type="inferred from homology"/>
<evidence type="ECO:0000313" key="7">
    <source>
        <dbReference type="EMBL" id="KAG2497272.1"/>
    </source>
</evidence>
<evidence type="ECO:0000256" key="1">
    <source>
        <dbReference type="ARBA" id="ARBA00004173"/>
    </source>
</evidence>
<evidence type="ECO:0000256" key="4">
    <source>
        <dbReference type="ARBA" id="ARBA00023128"/>
    </source>
</evidence>
<gene>
    <name evidence="7" type="ORF">HYH03_004856</name>
</gene>
<keyword evidence="4" id="KW-0496">Mitochondrion</keyword>
<accession>A0A835Y944</accession>
<evidence type="ECO:0000256" key="6">
    <source>
        <dbReference type="ARBA" id="ARBA00035289"/>
    </source>
</evidence>
<keyword evidence="3" id="KW-0689">Ribosomal protein</keyword>
<protein>
    <recommendedName>
        <fullName evidence="6">Large ribosomal subunit protein uL29m</fullName>
    </recommendedName>
</protein>
<dbReference type="AlphaFoldDB" id="A0A835Y944"/>
<sequence length="146" mass="16971">MLRAGSLAATGLRALHASAPSADLRQFLDWDSRDGDKVQAYGRGWKVEELRNKSWQDLHKLWYVCVKERNLLLTEMAWKRVPKDEAHQRMRGIPVGADSVESDPHRVRYREVQTTLRNVRRVLQERVDSELVPGLRREMQAVIDAR</sequence>
<dbReference type="Pfam" id="PF06984">
    <property type="entry name" value="MRP-L47"/>
    <property type="match status" value="1"/>
</dbReference>
<dbReference type="PANTHER" id="PTHR21183:SF18">
    <property type="entry name" value="LARGE RIBOSOMAL SUBUNIT PROTEIN UL29M"/>
    <property type="match status" value="1"/>
</dbReference>
<reference evidence="7" key="1">
    <citation type="journal article" date="2020" name="bioRxiv">
        <title>Comparative genomics of Chlamydomonas.</title>
        <authorList>
            <person name="Craig R.J."/>
            <person name="Hasan A.R."/>
            <person name="Ness R.W."/>
            <person name="Keightley P.D."/>
        </authorList>
    </citation>
    <scope>NUCLEOTIDE SEQUENCE</scope>
    <source>
        <strain evidence="7">CCAP 11/70</strain>
    </source>
</reference>
<evidence type="ECO:0000256" key="3">
    <source>
        <dbReference type="ARBA" id="ARBA00022980"/>
    </source>
</evidence>
<dbReference type="GO" id="GO:0005762">
    <property type="term" value="C:mitochondrial large ribosomal subunit"/>
    <property type="evidence" value="ECO:0007669"/>
    <property type="project" value="TreeGrafter"/>
</dbReference>
<dbReference type="Proteomes" id="UP000612055">
    <property type="component" value="Unassembled WGS sequence"/>
</dbReference>